<keyword evidence="3" id="KW-1185">Reference proteome</keyword>
<evidence type="ECO:0000313" key="3">
    <source>
        <dbReference type="Proteomes" id="UP000823775"/>
    </source>
</evidence>
<accession>A0ABS8V901</accession>
<feature type="region of interest" description="Disordered" evidence="1">
    <location>
        <begin position="1"/>
        <end position="49"/>
    </location>
</feature>
<reference evidence="2 3" key="1">
    <citation type="journal article" date="2021" name="BMC Genomics">
        <title>Datura genome reveals duplications of psychoactive alkaloid biosynthetic genes and high mutation rate following tissue culture.</title>
        <authorList>
            <person name="Rajewski A."/>
            <person name="Carter-House D."/>
            <person name="Stajich J."/>
            <person name="Litt A."/>
        </authorList>
    </citation>
    <scope>NUCLEOTIDE SEQUENCE [LARGE SCALE GENOMIC DNA]</scope>
    <source>
        <strain evidence="2">AR-01</strain>
    </source>
</reference>
<evidence type="ECO:0000256" key="1">
    <source>
        <dbReference type="SAM" id="MobiDB-lite"/>
    </source>
</evidence>
<feature type="compositionally biased region" description="Basic and acidic residues" evidence="1">
    <location>
        <begin position="1"/>
        <end position="14"/>
    </location>
</feature>
<proteinExistence type="predicted"/>
<dbReference type="Proteomes" id="UP000823775">
    <property type="component" value="Unassembled WGS sequence"/>
</dbReference>
<sequence length="81" mass="9394">MSEHINEQVGERRPGASRTRRRVVDLPPVHGEAHRSPSPPQWEARREPLPPPPTYIYLAKIRKDYEFLIEAGLIEQNLTIE</sequence>
<protein>
    <submittedName>
        <fullName evidence="2">Uncharacterized protein</fullName>
    </submittedName>
</protein>
<dbReference type="EMBL" id="JACEIK010003875">
    <property type="protein sequence ID" value="MCD9643397.1"/>
    <property type="molecule type" value="Genomic_DNA"/>
</dbReference>
<gene>
    <name evidence="2" type="ORF">HAX54_030846</name>
</gene>
<organism evidence="2 3">
    <name type="scientific">Datura stramonium</name>
    <name type="common">Jimsonweed</name>
    <name type="synonym">Common thornapple</name>
    <dbReference type="NCBI Taxonomy" id="4076"/>
    <lineage>
        <taxon>Eukaryota</taxon>
        <taxon>Viridiplantae</taxon>
        <taxon>Streptophyta</taxon>
        <taxon>Embryophyta</taxon>
        <taxon>Tracheophyta</taxon>
        <taxon>Spermatophyta</taxon>
        <taxon>Magnoliopsida</taxon>
        <taxon>eudicotyledons</taxon>
        <taxon>Gunneridae</taxon>
        <taxon>Pentapetalae</taxon>
        <taxon>asterids</taxon>
        <taxon>lamiids</taxon>
        <taxon>Solanales</taxon>
        <taxon>Solanaceae</taxon>
        <taxon>Solanoideae</taxon>
        <taxon>Datureae</taxon>
        <taxon>Datura</taxon>
    </lineage>
</organism>
<evidence type="ECO:0000313" key="2">
    <source>
        <dbReference type="EMBL" id="MCD9643397.1"/>
    </source>
</evidence>
<name>A0ABS8V901_DATST</name>
<feature type="non-terminal residue" evidence="2">
    <location>
        <position position="81"/>
    </location>
</feature>
<comment type="caution">
    <text evidence="2">The sequence shown here is derived from an EMBL/GenBank/DDBJ whole genome shotgun (WGS) entry which is preliminary data.</text>
</comment>